<dbReference type="SUPFAM" id="SSF48371">
    <property type="entry name" value="ARM repeat"/>
    <property type="match status" value="2"/>
</dbReference>
<feature type="compositionally biased region" description="Low complexity" evidence="1">
    <location>
        <begin position="61"/>
        <end position="71"/>
    </location>
</feature>
<gene>
    <name evidence="2" type="ORF">LCGC14_0016460</name>
</gene>
<dbReference type="SMART" id="SM00567">
    <property type="entry name" value="EZ_HEAT"/>
    <property type="match status" value="7"/>
</dbReference>
<protein>
    <recommendedName>
        <fullName evidence="3">HEAT repeat domain-containing protein</fullName>
    </recommendedName>
</protein>
<dbReference type="EMBL" id="LAZR01000003">
    <property type="protein sequence ID" value="KKO11170.1"/>
    <property type="molecule type" value="Genomic_DNA"/>
</dbReference>
<evidence type="ECO:0008006" key="3">
    <source>
        <dbReference type="Google" id="ProtNLM"/>
    </source>
</evidence>
<dbReference type="InterPro" id="IPR011989">
    <property type="entry name" value="ARM-like"/>
</dbReference>
<dbReference type="InterPro" id="IPR004155">
    <property type="entry name" value="PBS_lyase_HEAT"/>
</dbReference>
<accession>A0A0F9W473</accession>
<organism evidence="2">
    <name type="scientific">marine sediment metagenome</name>
    <dbReference type="NCBI Taxonomy" id="412755"/>
    <lineage>
        <taxon>unclassified sequences</taxon>
        <taxon>metagenomes</taxon>
        <taxon>ecological metagenomes</taxon>
    </lineage>
</organism>
<sequence length="1972" mass="216782">MRSAQIAAAVLTLLAVVAGVTWAQRVELIGVASTRPASTEPASTQPSLKSIPVFSARRASTQPTQPARPTQPLKPALSPEAQVARLAKLEQRRREARQLVAGLASAAPEELADLEARLLAVGPEAMVPLKLAGLSDNYELRRRAAGIAKRLRWHLVAPKSLRAKFPAVVETMAGSAAEDRASVVDAVADWAKPEATNFLAECLTDSQVYVRQRAVDGLVKVVDECSSSERAPMKTKVGGVLTELLDDPDRNVRLLAISAMMQGDMANVPRLAGMLGDESMEIRATALKALGFSRKRAALEYVVPLLEDPQWRVRAAALEAIKQLAKRDDYKKVGPAVIRRLEDPEPFVRNLAVKLVGKWKLTDAGDAILEQIRREWISEAAGFEALAQMGTPSAKLELIGRYRDAKTPQRRGELLGYLNNYRKDTQVDKLFGDALTDKAMRPAWPTLMSLATRRVSWKKLYPSVTEHLLDDDDELAKAAWDAIGYRTDEAPLPAKVRRGLLEADDPTRICWALLAAYSWNGSDLEKTLLVGLEHSSAEVVVQALGIVAGELLAGDALGVDKPRYRRNRDRSSIRGAGGGKAKIPGKMLDPIRRLLRHPDPFVHLRAAAILYRTDTDKGEDIRRLIRQGLRREDPAVQVLALAAIQDDPAPFHDDMDMEALARGEVTASRAVRVIAALGDERYVPLLIDLSQKDNSQLLLAMLVRSGQDKALAAAVERLKGLEGWDLLRFGREHLTGMAGPGPVRIVDWVFRERREHLRSYGDDWLKVLVSLDHPSSKELLIDVLDNGKTWMPEWQYNNVRAEILIRLSQVDPDSYRQRIEKELRSGTLETRYQFIQQALKMPPTDAMVDMVFEMTTAGAARRADLPWRGVAGWLPEAAFRDKFFPSLPQLPSDLQAGLVERAARSFGPKDLPVLLGVGDLGKNWKLREALAALIASLTASSPQDRPFLARIPAEALPLVLVAAGDWPDAPEVLRPFLNDSRAPVAAAACEGLAYYLIGHPQAELTEQDQAALIAAVSGADVATAYLASEVLGAFAPDALRGLDPLTLQGSPAIARGLLTRATDLTADERRKLNTLLQGPHGPTTVRLAAATAVKAGPEGVQPNIRMIDWRGRLSQRRLVALVAAGSQPEDLLALPPPAALSADQREALAPLARELIEQVRLEPPGRMLIEVVRNGWLESPQPSDLHPLLRSAKSLRDPSEGPASREFAKDYLQFVMSWAPPQSDPDVLKRMRSGSREGVLSAAVAWLRWGDQKGLSILLTAVANSYDHPIRQAMALEALRLGLDEASAIPLAAHARSLDPQDWRDAEVLQVILNVLIETAPAQARDVLWDKEGAWRDERALYRVASTARDVMVVLADDEGIKLQSDQVSMRWSTQGWLAPLREARATANGDDQTSQLTLRLLPPWNLAGGRSPRNADSADEILKQLEGQLRSQAVRPTGDAGLLGGTDLQILTTTMFKEAIDELQGGQGVIRIEGGSGRLIRVDSAFVASSINGESGSAEDYYLLAPDGWRQGYMSLAARILSDQEKARLLRPLLTGERVDRIRGLRRAADLQANVVADDVAGMLDDPKLAVEAAWSLAMLRGPEAVDPIAGAYRSHTDFDLRVRLACLLRLLGSDVGEATVHRAVELWVTRRFRLIFAEYALSGAGYRRQHRTGIGSNPLTTRLMPWRAALLHAASDLIDQAEARYILPEQGPVSTLSPADLHQRPQGRVEPLTLVGSELTAGDLRTHGLPLAPLVLMEGDETPAFARRCESEQDLEPVFAVQFADRASTAVDLQNRWRQWWRANGDKSRDHWWRQAVGQAVEELTHKRWWHRCRAARRLERLTGRAVAGPALFDTDGWRALQKQWNAWRQDHADDTRDACLIRQGIEAEVLPAAAAGKIDEAATLRHLIRLAGWGDERLAEAALLRLETFECTTFELLLAALPWQQCPRPSLAHWVRSRAGVVVARKRLTYTADDLSAAAAGASELSPVD</sequence>
<feature type="region of interest" description="Disordered" evidence="1">
    <location>
        <begin position="56"/>
        <end position="79"/>
    </location>
</feature>
<reference evidence="2" key="1">
    <citation type="journal article" date="2015" name="Nature">
        <title>Complex archaea that bridge the gap between prokaryotes and eukaryotes.</title>
        <authorList>
            <person name="Spang A."/>
            <person name="Saw J.H."/>
            <person name="Jorgensen S.L."/>
            <person name="Zaremba-Niedzwiedzka K."/>
            <person name="Martijn J."/>
            <person name="Lind A.E."/>
            <person name="van Eijk R."/>
            <person name="Schleper C."/>
            <person name="Guy L."/>
            <person name="Ettema T.J."/>
        </authorList>
    </citation>
    <scope>NUCLEOTIDE SEQUENCE</scope>
</reference>
<dbReference type="Pfam" id="PF13646">
    <property type="entry name" value="HEAT_2"/>
    <property type="match status" value="1"/>
</dbReference>
<dbReference type="Gene3D" id="1.25.10.10">
    <property type="entry name" value="Leucine-rich Repeat Variant"/>
    <property type="match status" value="2"/>
</dbReference>
<proteinExistence type="predicted"/>
<evidence type="ECO:0000313" key="2">
    <source>
        <dbReference type="EMBL" id="KKO11170.1"/>
    </source>
</evidence>
<name>A0A0F9W473_9ZZZZ</name>
<dbReference type="InterPro" id="IPR016024">
    <property type="entry name" value="ARM-type_fold"/>
</dbReference>
<evidence type="ECO:0000256" key="1">
    <source>
        <dbReference type="SAM" id="MobiDB-lite"/>
    </source>
</evidence>
<comment type="caution">
    <text evidence="2">The sequence shown here is derived from an EMBL/GenBank/DDBJ whole genome shotgun (WGS) entry which is preliminary data.</text>
</comment>